<reference evidence="1 2" key="1">
    <citation type="submission" date="2019-03" db="EMBL/GenBank/DDBJ databases">
        <authorList>
            <person name="Zhang S."/>
        </authorList>
    </citation>
    <scope>NUCLEOTIDE SEQUENCE [LARGE SCALE GENOMIC DNA]</scope>
    <source>
        <strain evidence="1 2">S4J41</strain>
    </source>
</reference>
<dbReference type="EMBL" id="SMFP01000007">
    <property type="protein sequence ID" value="TDE37579.1"/>
    <property type="molecule type" value="Genomic_DNA"/>
</dbReference>
<gene>
    <name evidence="1" type="ORF">E1B25_12115</name>
</gene>
<dbReference type="Proteomes" id="UP000294662">
    <property type="component" value="Unassembled WGS sequence"/>
</dbReference>
<evidence type="ECO:0000313" key="1">
    <source>
        <dbReference type="EMBL" id="TDE37579.1"/>
    </source>
</evidence>
<organism evidence="1 2">
    <name type="scientific">Antarcticimicrobium sediminis</name>
    <dbReference type="NCBI Taxonomy" id="2546227"/>
    <lineage>
        <taxon>Bacteria</taxon>
        <taxon>Pseudomonadati</taxon>
        <taxon>Pseudomonadota</taxon>
        <taxon>Alphaproteobacteria</taxon>
        <taxon>Rhodobacterales</taxon>
        <taxon>Paracoccaceae</taxon>
        <taxon>Antarcticimicrobium</taxon>
    </lineage>
</organism>
<dbReference type="OrthoDB" id="7873775at2"/>
<evidence type="ECO:0000313" key="2">
    <source>
        <dbReference type="Proteomes" id="UP000294662"/>
    </source>
</evidence>
<keyword evidence="2" id="KW-1185">Reference proteome</keyword>
<proteinExistence type="predicted"/>
<sequence length="107" mass="11905">MRMLYQMLGIEGAETVIERASHELSLRLNRCEDLWQRGDMCDLRKCARSMIAIAEQAGMTKFASVAHDVTAAADQRDLVALSATLSRLHRVGESSLRAAGQMRRPMA</sequence>
<accession>A0A4R5ERY2</accession>
<dbReference type="AlphaFoldDB" id="A0A4R5ERY2"/>
<comment type="caution">
    <text evidence="1">The sequence shown here is derived from an EMBL/GenBank/DDBJ whole genome shotgun (WGS) entry which is preliminary data.</text>
</comment>
<protein>
    <submittedName>
        <fullName evidence="1">Uncharacterized protein</fullName>
    </submittedName>
</protein>
<name>A0A4R5ERY2_9RHOB</name>